<keyword evidence="4" id="KW-1185">Reference proteome</keyword>
<sequence>MRLYFSTDHVRNSTITHSSGQVLYKVATPFRPFFMTGTTTIYKIVASYPPIVAHPKISSSEVQPETDDEPHHDDPDIGVPPVGEDLQGMEDDDCEGVEEIDIGMQDQFAELAQIEFRRLTSSTLRWFGLNELGRGQVKTSEYISYRGLNRNWRYFTGPDDRRYRWHLGISVCKLYLESDPQTPIARYHRYKSGILPGDRPRCGFLEIFLPRPAQMTMMTEPLDSNLDLSDYVDHELEASLQMEVNPELLDTILVTFIYVEKLRREREQAAKKNILQWNY</sequence>
<feature type="region of interest" description="Disordered" evidence="1">
    <location>
        <begin position="57"/>
        <end position="88"/>
    </location>
</feature>
<accession>A0A0D0DWJ2</accession>
<organism evidence="3 4">
    <name type="scientific">Paxillus rubicundulus Ve08.2h10</name>
    <dbReference type="NCBI Taxonomy" id="930991"/>
    <lineage>
        <taxon>Eukaryota</taxon>
        <taxon>Fungi</taxon>
        <taxon>Dikarya</taxon>
        <taxon>Basidiomycota</taxon>
        <taxon>Agaricomycotina</taxon>
        <taxon>Agaricomycetes</taxon>
        <taxon>Agaricomycetidae</taxon>
        <taxon>Boletales</taxon>
        <taxon>Paxilineae</taxon>
        <taxon>Paxillaceae</taxon>
        <taxon>Paxillus</taxon>
    </lineage>
</organism>
<dbReference type="EMBL" id="KN825118">
    <property type="protein sequence ID" value="KIK94281.1"/>
    <property type="molecule type" value="Genomic_DNA"/>
</dbReference>
<evidence type="ECO:0000313" key="3">
    <source>
        <dbReference type="EMBL" id="KIK94281.1"/>
    </source>
</evidence>
<proteinExistence type="predicted"/>
<dbReference type="AlphaFoldDB" id="A0A0D0DWJ2"/>
<evidence type="ECO:0000313" key="4">
    <source>
        <dbReference type="Proteomes" id="UP000054538"/>
    </source>
</evidence>
<evidence type="ECO:0000259" key="2">
    <source>
        <dbReference type="Pfam" id="PF20236"/>
    </source>
</evidence>
<reference evidence="3 4" key="1">
    <citation type="submission" date="2014-04" db="EMBL/GenBank/DDBJ databases">
        <authorList>
            <consortium name="DOE Joint Genome Institute"/>
            <person name="Kuo A."/>
            <person name="Kohler A."/>
            <person name="Jargeat P."/>
            <person name="Nagy L.G."/>
            <person name="Floudas D."/>
            <person name="Copeland A."/>
            <person name="Barry K.W."/>
            <person name="Cichocki N."/>
            <person name="Veneault-Fourrey C."/>
            <person name="LaButti K."/>
            <person name="Lindquist E.A."/>
            <person name="Lipzen A."/>
            <person name="Lundell T."/>
            <person name="Morin E."/>
            <person name="Murat C."/>
            <person name="Sun H."/>
            <person name="Tunlid A."/>
            <person name="Henrissat B."/>
            <person name="Grigoriev I.V."/>
            <person name="Hibbett D.S."/>
            <person name="Martin F."/>
            <person name="Nordberg H.P."/>
            <person name="Cantor M.N."/>
            <person name="Hua S.X."/>
        </authorList>
    </citation>
    <scope>NUCLEOTIDE SEQUENCE [LARGE SCALE GENOMIC DNA]</scope>
    <source>
        <strain evidence="3 4">Ve08.2h10</strain>
    </source>
</reference>
<reference evidence="4" key="2">
    <citation type="submission" date="2015-01" db="EMBL/GenBank/DDBJ databases">
        <title>Evolutionary Origins and Diversification of the Mycorrhizal Mutualists.</title>
        <authorList>
            <consortium name="DOE Joint Genome Institute"/>
            <consortium name="Mycorrhizal Genomics Consortium"/>
            <person name="Kohler A."/>
            <person name="Kuo A."/>
            <person name="Nagy L.G."/>
            <person name="Floudas D."/>
            <person name="Copeland A."/>
            <person name="Barry K.W."/>
            <person name="Cichocki N."/>
            <person name="Veneault-Fourrey C."/>
            <person name="LaButti K."/>
            <person name="Lindquist E.A."/>
            <person name="Lipzen A."/>
            <person name="Lundell T."/>
            <person name="Morin E."/>
            <person name="Murat C."/>
            <person name="Riley R."/>
            <person name="Ohm R."/>
            <person name="Sun H."/>
            <person name="Tunlid A."/>
            <person name="Henrissat B."/>
            <person name="Grigoriev I.V."/>
            <person name="Hibbett D.S."/>
            <person name="Martin F."/>
        </authorList>
    </citation>
    <scope>NUCLEOTIDE SEQUENCE [LARGE SCALE GENOMIC DNA]</scope>
    <source>
        <strain evidence="4">Ve08.2h10</strain>
    </source>
</reference>
<dbReference type="OrthoDB" id="3360976at2759"/>
<dbReference type="HOGENOM" id="CLU_084280_4_1_1"/>
<dbReference type="Proteomes" id="UP000054538">
    <property type="component" value="Unassembled WGS sequence"/>
</dbReference>
<name>A0A0D0DWJ2_9AGAM</name>
<gene>
    <name evidence="3" type="ORF">PAXRUDRAFT_143222</name>
</gene>
<feature type="domain" description="DUF6593" evidence="2">
    <location>
        <begin position="104"/>
        <end position="265"/>
    </location>
</feature>
<protein>
    <recommendedName>
        <fullName evidence="2">DUF6593 domain-containing protein</fullName>
    </recommendedName>
</protein>
<evidence type="ECO:0000256" key="1">
    <source>
        <dbReference type="SAM" id="MobiDB-lite"/>
    </source>
</evidence>
<dbReference type="InterPro" id="IPR046528">
    <property type="entry name" value="DUF6593"/>
</dbReference>
<dbReference type="InParanoid" id="A0A0D0DWJ2"/>
<dbReference type="Pfam" id="PF20236">
    <property type="entry name" value="DUF6593"/>
    <property type="match status" value="1"/>
</dbReference>